<evidence type="ECO:0000313" key="4">
    <source>
        <dbReference type="Proteomes" id="UP001175353"/>
    </source>
</evidence>
<dbReference type="Pfam" id="PF13091">
    <property type="entry name" value="PLDc_2"/>
    <property type="match status" value="1"/>
</dbReference>
<dbReference type="Proteomes" id="UP001175353">
    <property type="component" value="Unassembled WGS sequence"/>
</dbReference>
<sequence length="665" mass="74909">MNLNLISNENDSLNLLKKIRARLNHPDLVQVDILISYIMKSGVDSLDVEFEALQEREVTVRIITTCQLGISDFEGAVERLAKLKRFEIKVFTKNYPTFHAKGWRFEHRNDASRDAIIVGSSNLSKPALKTGREFNIEVERGENDKAAKVITNFRARFDDYWQNTIDFVSITNDNLDDMRNKHFKKTAYDDCFLQGNPYKPEFEAIMQQMQQLPSLREKAKQWNETHGGERVNKHSRSKSVTDAEQDNVQRRRVVGPAVEYPVRDLEGLTMSTLPAASSSLGFEALPDQLIPPLAHSVLPAAAQPQVASITEAVTLIFNAAVQSSDIDDLNQILSKLDAREQATLLNIRQEWSLPFTLERAREDGCAHNVLTFPIWPALMRRNYQMLKVMLEKGALLAPITLYRPERDTRSTYHPLIILTSEMERDLDITGYGVEGDPYAIDFLSGIVYDEAMEGLGIAIMMIRCSDFDLGTAREVEEHTELGSPSPRGGGLIRETSALDRVQEVCRCCYSRDTEDGVVSCFYKHDVFFMIIAILLLEAGARPDPSRASCEFILEAGTQYKNMREGEPIELRDLRKGDNRVEKMLGRKVVRKVTESMGDPDQVYDHIFDKWQAESGLNRSVAMNGAVVASMSETGSHHTPERAAAIGSTPKTAQPGTAKTREDQRT</sequence>
<dbReference type="AlphaFoldDB" id="A0AAN6H346"/>
<reference evidence="3" key="1">
    <citation type="submission" date="2023-06" db="EMBL/GenBank/DDBJ databases">
        <title>Black Yeasts Isolated from many extreme environments.</title>
        <authorList>
            <person name="Coleine C."/>
            <person name="Stajich J.E."/>
            <person name="Selbmann L."/>
        </authorList>
    </citation>
    <scope>NUCLEOTIDE SEQUENCE</scope>
    <source>
        <strain evidence="3">CCFEE 5200</strain>
    </source>
</reference>
<dbReference type="SUPFAM" id="SSF56024">
    <property type="entry name" value="Phospholipase D/nuclease"/>
    <property type="match status" value="1"/>
</dbReference>
<dbReference type="Gene3D" id="3.30.870.10">
    <property type="entry name" value="Endonuclease Chain A"/>
    <property type="match status" value="1"/>
</dbReference>
<name>A0AAN6H346_9PEZI</name>
<feature type="region of interest" description="Disordered" evidence="1">
    <location>
        <begin position="223"/>
        <end position="247"/>
    </location>
</feature>
<feature type="region of interest" description="Disordered" evidence="1">
    <location>
        <begin position="630"/>
        <end position="665"/>
    </location>
</feature>
<proteinExistence type="predicted"/>
<organism evidence="3 4">
    <name type="scientific">Friedmanniomyces endolithicus</name>
    <dbReference type="NCBI Taxonomy" id="329885"/>
    <lineage>
        <taxon>Eukaryota</taxon>
        <taxon>Fungi</taxon>
        <taxon>Dikarya</taxon>
        <taxon>Ascomycota</taxon>
        <taxon>Pezizomycotina</taxon>
        <taxon>Dothideomycetes</taxon>
        <taxon>Dothideomycetidae</taxon>
        <taxon>Mycosphaerellales</taxon>
        <taxon>Teratosphaeriaceae</taxon>
        <taxon>Friedmanniomyces</taxon>
    </lineage>
</organism>
<feature type="domain" description="Phospholipase D-like" evidence="2">
    <location>
        <begin position="30"/>
        <end position="161"/>
    </location>
</feature>
<accession>A0AAN6H346</accession>
<feature type="compositionally biased region" description="Basic and acidic residues" evidence="1">
    <location>
        <begin position="223"/>
        <end position="232"/>
    </location>
</feature>
<evidence type="ECO:0000259" key="2">
    <source>
        <dbReference type="Pfam" id="PF13091"/>
    </source>
</evidence>
<protein>
    <recommendedName>
        <fullName evidence="2">Phospholipase D-like domain-containing protein</fullName>
    </recommendedName>
</protein>
<comment type="caution">
    <text evidence="3">The sequence shown here is derived from an EMBL/GenBank/DDBJ whole genome shotgun (WGS) entry which is preliminary data.</text>
</comment>
<gene>
    <name evidence="3" type="ORF">LTR91_024164</name>
</gene>
<evidence type="ECO:0000256" key="1">
    <source>
        <dbReference type="SAM" id="MobiDB-lite"/>
    </source>
</evidence>
<dbReference type="EMBL" id="JAUJLE010000585">
    <property type="protein sequence ID" value="KAK0952846.1"/>
    <property type="molecule type" value="Genomic_DNA"/>
</dbReference>
<keyword evidence="4" id="KW-1185">Reference proteome</keyword>
<evidence type="ECO:0000313" key="3">
    <source>
        <dbReference type="EMBL" id="KAK0952846.1"/>
    </source>
</evidence>
<dbReference type="InterPro" id="IPR025202">
    <property type="entry name" value="PLD-like_dom"/>
</dbReference>